<comment type="caution">
    <text evidence="1">The sequence shown here is derived from an EMBL/GenBank/DDBJ whole genome shotgun (WGS) entry which is preliminary data.</text>
</comment>
<dbReference type="InterPro" id="IPR019410">
    <property type="entry name" value="Methyltransf_16"/>
</dbReference>
<sequence>MQSGKANTLLADHLFSPALFLAERIERGLLAAPGQSVVELGAGCALPSLLLATCANPPSKVVVTDFPDDTILVNLRKNVERNEATFRCSVHCEGYEWGKPVDTLRNYADHPSGFDIVILSDLLHFDQSHDVLISSAASLLARTPSARVHVCAGNYTRIDVCESFIRDAEKAGLIFDVPPTDGDIWLGDMEVSGLDKTQLAKRKGVCYYWVGRWRDLD</sequence>
<dbReference type="SUPFAM" id="SSF53335">
    <property type="entry name" value="S-adenosyl-L-methionine-dependent methyltransferases"/>
    <property type="match status" value="1"/>
</dbReference>
<proteinExistence type="predicted"/>
<name>A0ABR3JM75_9AGAR</name>
<gene>
    <name evidence="1" type="ORF">HGRIS_003019</name>
</gene>
<dbReference type="Gene3D" id="3.40.50.150">
    <property type="entry name" value="Vaccinia Virus protein VP39"/>
    <property type="match status" value="1"/>
</dbReference>
<reference evidence="2" key="1">
    <citation type="submission" date="2024-06" db="EMBL/GenBank/DDBJ databases">
        <title>Multi-omics analyses provide insights into the biosynthesis of the anticancer antibiotic pleurotin in Hohenbuehelia grisea.</title>
        <authorList>
            <person name="Weaver J.A."/>
            <person name="Alberti F."/>
        </authorList>
    </citation>
    <scope>NUCLEOTIDE SEQUENCE [LARGE SCALE GENOMIC DNA]</scope>
    <source>
        <strain evidence="2">T-177</strain>
    </source>
</reference>
<protein>
    <submittedName>
        <fullName evidence="1">Uncharacterized protein</fullName>
    </submittedName>
</protein>
<dbReference type="Proteomes" id="UP001556367">
    <property type="component" value="Unassembled WGS sequence"/>
</dbReference>
<evidence type="ECO:0000313" key="2">
    <source>
        <dbReference type="Proteomes" id="UP001556367"/>
    </source>
</evidence>
<evidence type="ECO:0000313" key="1">
    <source>
        <dbReference type="EMBL" id="KAL0956915.1"/>
    </source>
</evidence>
<dbReference type="Pfam" id="PF10294">
    <property type="entry name" value="Methyltransf_16"/>
    <property type="match status" value="1"/>
</dbReference>
<dbReference type="EMBL" id="JASNQZ010000006">
    <property type="protein sequence ID" value="KAL0956915.1"/>
    <property type="molecule type" value="Genomic_DNA"/>
</dbReference>
<dbReference type="PANTHER" id="PTHR14614:SF104">
    <property type="entry name" value="N-METHYLTRANSFERASE, PUTATIVE (AFU_ORTHOLOGUE AFUA_1G17750)-RELATED"/>
    <property type="match status" value="1"/>
</dbReference>
<keyword evidence="2" id="KW-1185">Reference proteome</keyword>
<accession>A0ABR3JM75</accession>
<dbReference type="InterPro" id="IPR029063">
    <property type="entry name" value="SAM-dependent_MTases_sf"/>
</dbReference>
<dbReference type="PANTHER" id="PTHR14614">
    <property type="entry name" value="HEPATOCELLULAR CARCINOMA-ASSOCIATED ANTIGEN"/>
    <property type="match status" value="1"/>
</dbReference>
<organism evidence="1 2">
    <name type="scientific">Hohenbuehelia grisea</name>
    <dbReference type="NCBI Taxonomy" id="104357"/>
    <lineage>
        <taxon>Eukaryota</taxon>
        <taxon>Fungi</taxon>
        <taxon>Dikarya</taxon>
        <taxon>Basidiomycota</taxon>
        <taxon>Agaricomycotina</taxon>
        <taxon>Agaricomycetes</taxon>
        <taxon>Agaricomycetidae</taxon>
        <taxon>Agaricales</taxon>
        <taxon>Pleurotineae</taxon>
        <taxon>Pleurotaceae</taxon>
        <taxon>Hohenbuehelia</taxon>
    </lineage>
</organism>